<evidence type="ECO:0000256" key="1">
    <source>
        <dbReference type="SAM" id="MobiDB-lite"/>
    </source>
</evidence>
<reference evidence="2" key="1">
    <citation type="journal article" date="2020" name="Nature">
        <title>Giant virus diversity and host interactions through global metagenomics.</title>
        <authorList>
            <person name="Schulz F."/>
            <person name="Roux S."/>
            <person name="Paez-Espino D."/>
            <person name="Jungbluth S."/>
            <person name="Walsh D.A."/>
            <person name="Denef V.J."/>
            <person name="McMahon K.D."/>
            <person name="Konstantinidis K.T."/>
            <person name="Eloe-Fadrosh E.A."/>
            <person name="Kyrpides N.C."/>
            <person name="Woyke T."/>
        </authorList>
    </citation>
    <scope>NUCLEOTIDE SEQUENCE</scope>
    <source>
        <strain evidence="2">GVMAG-M-3300023179-150</strain>
    </source>
</reference>
<evidence type="ECO:0000313" key="2">
    <source>
        <dbReference type="EMBL" id="QHT24562.1"/>
    </source>
</evidence>
<dbReference type="EMBL" id="MN739746">
    <property type="protein sequence ID" value="QHT24562.1"/>
    <property type="molecule type" value="Genomic_DNA"/>
</dbReference>
<sequence length="479" mass="54855">MHNSQQNFRLTPQQLAHRGVYTQDIERARILYQQHNQHRNMRLDPRYLAEQQSKMQEQEEDESDTESDDSETEPEKSSRSSRSTTETYQDISHMLLISSLDRNWIGNDPNETQYNFQIKFSPTSDGLISLPLYENNPTIPATITQANNGLRGDPNNSGWSLNGVTYQAYRADQPFGQIVGYEKIVEQGQKCVGLRNVYKNIVSIELVSFLTPGLKQPVDYHSSLTHLLISDPYYLVEIDEINNVYDGSSRDLSNAFSVVVPAASMYTSPNLIARHVEYKPVDDWFKKFYPSPLSSLTNMTIKVKTPLGKVLTNLNDTIDIKFVYNYSSDISDERNEVIVIQTSKFFSSNEYQPTDTILIKGYYHHNTSSPESQMFNDFMNRSEGHSILALSCSDDSLFLQNRIHIARPATLNINTGGLSELSWYTTYKNDEMDTVETIDSITTYDTGRLINLDMQNLYCFKITTREKNMNLLSAQSERV</sequence>
<feature type="region of interest" description="Disordered" evidence="1">
    <location>
        <begin position="51"/>
        <end position="87"/>
    </location>
</feature>
<protein>
    <submittedName>
        <fullName evidence="2">Uncharacterized protein</fullName>
    </submittedName>
</protein>
<dbReference type="AlphaFoldDB" id="A0A6C0E754"/>
<proteinExistence type="predicted"/>
<name>A0A6C0E754_9ZZZZ</name>
<organism evidence="2">
    <name type="scientific">viral metagenome</name>
    <dbReference type="NCBI Taxonomy" id="1070528"/>
    <lineage>
        <taxon>unclassified sequences</taxon>
        <taxon>metagenomes</taxon>
        <taxon>organismal metagenomes</taxon>
    </lineage>
</organism>
<feature type="compositionally biased region" description="Acidic residues" evidence="1">
    <location>
        <begin position="58"/>
        <end position="72"/>
    </location>
</feature>
<accession>A0A6C0E754</accession>